<protein>
    <submittedName>
        <fullName evidence="1">Carboxymuconolactone decarboxylase</fullName>
    </submittedName>
</protein>
<dbReference type="OrthoDB" id="5118386at2"/>
<dbReference type="AlphaFoldDB" id="A0A4Y8JVE1"/>
<evidence type="ECO:0000313" key="2">
    <source>
        <dbReference type="Proteomes" id="UP000297472"/>
    </source>
</evidence>
<comment type="caution">
    <text evidence="1">The sequence shown here is derived from an EMBL/GenBank/DDBJ whole genome shotgun (WGS) entry which is preliminary data.</text>
</comment>
<organism evidence="1 2">
    <name type="scientific">Cryobacterium cryoconiti</name>
    <dbReference type="NCBI Taxonomy" id="1259239"/>
    <lineage>
        <taxon>Bacteria</taxon>
        <taxon>Bacillati</taxon>
        <taxon>Actinomycetota</taxon>
        <taxon>Actinomycetes</taxon>
        <taxon>Micrococcales</taxon>
        <taxon>Microbacteriaceae</taxon>
        <taxon>Cryobacterium</taxon>
    </lineage>
</organism>
<evidence type="ECO:0000313" key="1">
    <source>
        <dbReference type="EMBL" id="TFD31450.1"/>
    </source>
</evidence>
<dbReference type="RefSeq" id="WP_134424076.1">
    <property type="nucleotide sequence ID" value="NZ_SOHA01000015.1"/>
</dbReference>
<dbReference type="Proteomes" id="UP000297472">
    <property type="component" value="Unassembled WGS sequence"/>
</dbReference>
<dbReference type="Gene3D" id="1.20.1290.10">
    <property type="entry name" value="AhpD-like"/>
    <property type="match status" value="1"/>
</dbReference>
<gene>
    <name evidence="1" type="ORF">E3T49_06095</name>
</gene>
<keyword evidence="2" id="KW-1185">Reference proteome</keyword>
<dbReference type="InterPro" id="IPR029032">
    <property type="entry name" value="AhpD-like"/>
</dbReference>
<proteinExistence type="predicted"/>
<dbReference type="EMBL" id="SOHA01000015">
    <property type="protein sequence ID" value="TFD31450.1"/>
    <property type="molecule type" value="Genomic_DNA"/>
</dbReference>
<accession>A0A4Y8JVE1</accession>
<name>A0A4Y8JVE1_9MICO</name>
<dbReference type="SUPFAM" id="SSF69118">
    <property type="entry name" value="AhpD-like"/>
    <property type="match status" value="1"/>
</dbReference>
<sequence length="104" mass="10823">MAHGDNPVMETLVDINAVSLSRTELDNRALMLVRIAALAAVEAPMMSYLLHIGPAEDAGLTVDDVEDVLVAVSPIIGTARTAAAVGRIAEALGLAIQLTSEDTE</sequence>
<reference evidence="1 2" key="1">
    <citation type="submission" date="2019-03" db="EMBL/GenBank/DDBJ databases">
        <title>Genomics of glacier-inhabiting Cryobacterium strains.</title>
        <authorList>
            <person name="Liu Q."/>
            <person name="Xin Y.-H."/>
        </authorList>
    </citation>
    <scope>NUCLEOTIDE SEQUENCE [LARGE SCALE GENOMIC DNA]</scope>
    <source>
        <strain evidence="1 2">TMT1-51</strain>
    </source>
</reference>